<reference evidence="1" key="1">
    <citation type="submission" date="2023-03" db="EMBL/GenBank/DDBJ databases">
        <authorList>
            <person name="Steffen K."/>
            <person name="Cardenas P."/>
        </authorList>
    </citation>
    <scope>NUCLEOTIDE SEQUENCE</scope>
</reference>
<organism evidence="1 2">
    <name type="scientific">Geodia barretti</name>
    <name type="common">Barrett's horny sponge</name>
    <dbReference type="NCBI Taxonomy" id="519541"/>
    <lineage>
        <taxon>Eukaryota</taxon>
        <taxon>Metazoa</taxon>
        <taxon>Porifera</taxon>
        <taxon>Demospongiae</taxon>
        <taxon>Heteroscleromorpha</taxon>
        <taxon>Tetractinellida</taxon>
        <taxon>Astrophorina</taxon>
        <taxon>Geodiidae</taxon>
        <taxon>Geodia</taxon>
    </lineage>
</organism>
<sequence>MQHIKITIDVDPQKIPELVCCDYSVHPDNGTEQIAVSVAKALGLEDYLSQPERIYELRRRLWEQRELMAVSSKANEMVA</sequence>
<evidence type="ECO:0000313" key="2">
    <source>
        <dbReference type="Proteomes" id="UP001174909"/>
    </source>
</evidence>
<evidence type="ECO:0000313" key="1">
    <source>
        <dbReference type="EMBL" id="CAI8008041.1"/>
    </source>
</evidence>
<dbReference type="EMBL" id="CASHTH010000814">
    <property type="protein sequence ID" value="CAI8008041.1"/>
    <property type="molecule type" value="Genomic_DNA"/>
</dbReference>
<keyword evidence="2" id="KW-1185">Reference proteome</keyword>
<gene>
    <name evidence="1" type="ORF">GBAR_LOCUS5574</name>
</gene>
<dbReference type="Proteomes" id="UP001174909">
    <property type="component" value="Unassembled WGS sequence"/>
</dbReference>
<proteinExistence type="predicted"/>
<accession>A0AA35RCB9</accession>
<comment type="caution">
    <text evidence="1">The sequence shown here is derived from an EMBL/GenBank/DDBJ whole genome shotgun (WGS) entry which is preliminary data.</text>
</comment>
<name>A0AA35RCB9_GEOBA</name>
<dbReference type="AlphaFoldDB" id="A0AA35RCB9"/>
<protein>
    <submittedName>
        <fullName evidence="1">Uncharacterized protein</fullName>
    </submittedName>
</protein>